<keyword evidence="12" id="KW-0902">Two-component regulatory system</keyword>
<dbReference type="GO" id="GO:0046872">
    <property type="term" value="F:metal ion binding"/>
    <property type="evidence" value="ECO:0007669"/>
    <property type="project" value="UniProtKB-KW"/>
</dbReference>
<evidence type="ECO:0000256" key="12">
    <source>
        <dbReference type="ARBA" id="ARBA00023012"/>
    </source>
</evidence>
<keyword evidence="11" id="KW-0408">Iron</keyword>
<evidence type="ECO:0000313" key="19">
    <source>
        <dbReference type="Proteomes" id="UP000433309"/>
    </source>
</evidence>
<sequence length="258" mass="28078">MSSAPPLLQIDMVTAGIFLLAALTCLLLWWRQRRDSLRLLAEARRQILRLAASQQSLRDAERRRIARDLHDDLGQHLLALGLDLATLTHQHPALRQPASRLDDRIQHATRAMHAIVHDLQAEALESGLECAVQQQIDQFSRLSGIACRLDAEPSAFACGNGGDGMDKLLYRVLQESLSNIVRHAQASEVCVGLCRQEHSLSLTVRDNGVGLPQTATVGGRRGHGLRGIAQRVAEAGGRFDVASMPGAGTALTMSFPIP</sequence>
<comment type="catalytic activity">
    <reaction evidence="1">
        <text>ATP + protein L-histidine = ADP + protein N-phospho-L-histidine.</text>
        <dbReference type="EC" id="2.7.13.3"/>
    </reaction>
</comment>
<dbReference type="GO" id="GO:0016020">
    <property type="term" value="C:membrane"/>
    <property type="evidence" value="ECO:0007669"/>
    <property type="project" value="InterPro"/>
</dbReference>
<dbReference type="Pfam" id="PF07730">
    <property type="entry name" value="HisKA_3"/>
    <property type="match status" value="1"/>
</dbReference>
<evidence type="ECO:0000256" key="14">
    <source>
        <dbReference type="ARBA" id="ARBA00024827"/>
    </source>
</evidence>
<dbReference type="InterPro" id="IPR004358">
    <property type="entry name" value="Sig_transdc_His_kin-like_C"/>
</dbReference>
<keyword evidence="16" id="KW-0472">Membrane</keyword>
<proteinExistence type="predicted"/>
<evidence type="ECO:0000256" key="5">
    <source>
        <dbReference type="ARBA" id="ARBA00017322"/>
    </source>
</evidence>
<dbReference type="PANTHER" id="PTHR24421:SF58">
    <property type="entry name" value="SIGNAL TRANSDUCTION HISTIDINE-PROTEIN KINASE_PHOSPHATASE UHPB"/>
    <property type="match status" value="1"/>
</dbReference>
<keyword evidence="6" id="KW-0004">4Fe-4S</keyword>
<dbReference type="RefSeq" id="WP_154374263.1">
    <property type="nucleotide sequence ID" value="NZ_WKJK01000003.1"/>
</dbReference>
<keyword evidence="9" id="KW-0479">Metal-binding</keyword>
<feature type="domain" description="Histidine kinase" evidence="17">
    <location>
        <begin position="68"/>
        <end position="258"/>
    </location>
</feature>
<dbReference type="SUPFAM" id="SSF55874">
    <property type="entry name" value="ATPase domain of HSP90 chaperone/DNA topoisomerase II/histidine kinase"/>
    <property type="match status" value="1"/>
</dbReference>
<keyword evidence="8" id="KW-0808">Transferase</keyword>
<dbReference type="SMART" id="SM00387">
    <property type="entry name" value="HATPase_c"/>
    <property type="match status" value="1"/>
</dbReference>
<evidence type="ECO:0000256" key="7">
    <source>
        <dbReference type="ARBA" id="ARBA00022490"/>
    </source>
</evidence>
<organism evidence="18 19">
    <name type="scientific">Duganella guangzhouensis</name>
    <dbReference type="NCBI Taxonomy" id="2666084"/>
    <lineage>
        <taxon>Bacteria</taxon>
        <taxon>Pseudomonadati</taxon>
        <taxon>Pseudomonadota</taxon>
        <taxon>Betaproteobacteria</taxon>
        <taxon>Burkholderiales</taxon>
        <taxon>Oxalobacteraceae</taxon>
        <taxon>Telluria group</taxon>
        <taxon>Duganella</taxon>
    </lineage>
</organism>
<evidence type="ECO:0000256" key="3">
    <source>
        <dbReference type="ARBA" id="ARBA00004496"/>
    </source>
</evidence>
<evidence type="ECO:0000256" key="8">
    <source>
        <dbReference type="ARBA" id="ARBA00022679"/>
    </source>
</evidence>
<evidence type="ECO:0000256" key="9">
    <source>
        <dbReference type="ARBA" id="ARBA00022723"/>
    </source>
</evidence>
<dbReference type="Gene3D" id="1.20.5.1930">
    <property type="match status" value="1"/>
</dbReference>
<dbReference type="GO" id="GO:0051539">
    <property type="term" value="F:4 iron, 4 sulfur cluster binding"/>
    <property type="evidence" value="ECO:0007669"/>
    <property type="project" value="UniProtKB-KW"/>
</dbReference>
<dbReference type="InterPro" id="IPR011712">
    <property type="entry name" value="Sig_transdc_His_kin_sub3_dim/P"/>
</dbReference>
<keyword evidence="13" id="KW-0411">Iron-sulfur</keyword>
<evidence type="ECO:0000256" key="16">
    <source>
        <dbReference type="SAM" id="Phobius"/>
    </source>
</evidence>
<dbReference type="EMBL" id="WKJK01000003">
    <property type="protein sequence ID" value="MRW89596.1"/>
    <property type="molecule type" value="Genomic_DNA"/>
</dbReference>
<dbReference type="InterPro" id="IPR003594">
    <property type="entry name" value="HATPase_dom"/>
</dbReference>
<evidence type="ECO:0000256" key="11">
    <source>
        <dbReference type="ARBA" id="ARBA00023004"/>
    </source>
</evidence>
<keyword evidence="16" id="KW-1133">Transmembrane helix</keyword>
<dbReference type="PROSITE" id="PS50109">
    <property type="entry name" value="HIS_KIN"/>
    <property type="match status" value="1"/>
</dbReference>
<dbReference type="GO" id="GO:0046983">
    <property type="term" value="F:protein dimerization activity"/>
    <property type="evidence" value="ECO:0007669"/>
    <property type="project" value="InterPro"/>
</dbReference>
<dbReference type="InterPro" id="IPR005467">
    <property type="entry name" value="His_kinase_dom"/>
</dbReference>
<evidence type="ECO:0000313" key="18">
    <source>
        <dbReference type="EMBL" id="MRW89596.1"/>
    </source>
</evidence>
<comment type="function">
    <text evidence="14">Member of the two-component regulatory system NreB/NreC involved in the control of dissimilatory nitrate/nitrite reduction in response to oxygen. NreB functions as a direct oxygen sensor histidine kinase which is autophosphorylated, in the absence of oxygen, probably at the conserved histidine residue, and transfers its phosphate group probably to a conserved aspartate residue of NreC. NreB/NreC activates the expression of the nitrate (narGHJI) and nitrite (nir) reductase operons, as well as the putative nitrate transporter gene narT.</text>
</comment>
<comment type="cofactor">
    <cofactor evidence="2">
        <name>[4Fe-4S] cluster</name>
        <dbReference type="ChEBI" id="CHEBI:49883"/>
    </cofactor>
</comment>
<evidence type="ECO:0000256" key="10">
    <source>
        <dbReference type="ARBA" id="ARBA00022777"/>
    </source>
</evidence>
<evidence type="ECO:0000256" key="15">
    <source>
        <dbReference type="ARBA" id="ARBA00030800"/>
    </source>
</evidence>
<feature type="transmembrane region" description="Helical" evidence="16">
    <location>
        <begin position="12"/>
        <end position="30"/>
    </location>
</feature>
<dbReference type="AlphaFoldDB" id="A0A6I2KZA4"/>
<dbReference type="GO" id="GO:0000155">
    <property type="term" value="F:phosphorelay sensor kinase activity"/>
    <property type="evidence" value="ECO:0007669"/>
    <property type="project" value="InterPro"/>
</dbReference>
<dbReference type="Gene3D" id="3.30.565.10">
    <property type="entry name" value="Histidine kinase-like ATPase, C-terminal domain"/>
    <property type="match status" value="1"/>
</dbReference>
<evidence type="ECO:0000256" key="2">
    <source>
        <dbReference type="ARBA" id="ARBA00001966"/>
    </source>
</evidence>
<keyword evidence="10 18" id="KW-0418">Kinase</keyword>
<keyword evidence="7" id="KW-0963">Cytoplasm</keyword>
<dbReference type="EC" id="2.7.13.3" evidence="4"/>
<reference evidence="18 19" key="1">
    <citation type="submission" date="2019-11" db="EMBL/GenBank/DDBJ databases">
        <title>Novel species isolated from a subtropical stream in China.</title>
        <authorList>
            <person name="Lu H."/>
        </authorList>
    </citation>
    <scope>NUCLEOTIDE SEQUENCE [LARGE SCALE GENOMIC DNA]</scope>
    <source>
        <strain evidence="18 19">FT80W</strain>
    </source>
</reference>
<name>A0A6I2KZA4_9BURK</name>
<evidence type="ECO:0000259" key="17">
    <source>
        <dbReference type="PROSITE" id="PS50109"/>
    </source>
</evidence>
<dbReference type="Proteomes" id="UP000433309">
    <property type="component" value="Unassembled WGS sequence"/>
</dbReference>
<dbReference type="InterPro" id="IPR050482">
    <property type="entry name" value="Sensor_HK_TwoCompSys"/>
</dbReference>
<accession>A0A6I2KZA4</accession>
<gene>
    <name evidence="18" type="ORF">GJ699_06340</name>
</gene>
<evidence type="ECO:0000256" key="6">
    <source>
        <dbReference type="ARBA" id="ARBA00022485"/>
    </source>
</evidence>
<evidence type="ECO:0000256" key="1">
    <source>
        <dbReference type="ARBA" id="ARBA00000085"/>
    </source>
</evidence>
<protein>
    <recommendedName>
        <fullName evidence="5">Oxygen sensor histidine kinase NreB</fullName>
        <ecNumber evidence="4">2.7.13.3</ecNumber>
    </recommendedName>
    <alternativeName>
        <fullName evidence="15">Nitrogen regulation protein B</fullName>
    </alternativeName>
</protein>
<keyword evidence="19" id="KW-1185">Reference proteome</keyword>
<dbReference type="PANTHER" id="PTHR24421">
    <property type="entry name" value="NITRATE/NITRITE SENSOR PROTEIN NARX-RELATED"/>
    <property type="match status" value="1"/>
</dbReference>
<comment type="caution">
    <text evidence="18">The sequence shown here is derived from an EMBL/GenBank/DDBJ whole genome shotgun (WGS) entry which is preliminary data.</text>
</comment>
<dbReference type="Pfam" id="PF02518">
    <property type="entry name" value="HATPase_c"/>
    <property type="match status" value="1"/>
</dbReference>
<keyword evidence="16" id="KW-0812">Transmembrane</keyword>
<dbReference type="InterPro" id="IPR036890">
    <property type="entry name" value="HATPase_C_sf"/>
</dbReference>
<evidence type="ECO:0000256" key="13">
    <source>
        <dbReference type="ARBA" id="ARBA00023014"/>
    </source>
</evidence>
<dbReference type="CDD" id="cd16917">
    <property type="entry name" value="HATPase_UhpB-NarQ-NarX-like"/>
    <property type="match status" value="1"/>
</dbReference>
<dbReference type="PRINTS" id="PR00344">
    <property type="entry name" value="BCTRLSENSOR"/>
</dbReference>
<comment type="subcellular location">
    <subcellularLocation>
        <location evidence="3">Cytoplasm</location>
    </subcellularLocation>
</comment>
<dbReference type="GO" id="GO:0005737">
    <property type="term" value="C:cytoplasm"/>
    <property type="evidence" value="ECO:0007669"/>
    <property type="project" value="UniProtKB-SubCell"/>
</dbReference>
<evidence type="ECO:0000256" key="4">
    <source>
        <dbReference type="ARBA" id="ARBA00012438"/>
    </source>
</evidence>